<dbReference type="PROSITE" id="PS51892">
    <property type="entry name" value="SUBTILASE"/>
    <property type="match status" value="1"/>
</dbReference>
<dbReference type="InterPro" id="IPR010259">
    <property type="entry name" value="S8pro/Inhibitor_I9"/>
</dbReference>
<evidence type="ECO:0000256" key="4">
    <source>
        <dbReference type="ARBA" id="ARBA00022801"/>
    </source>
</evidence>
<comment type="similarity">
    <text evidence="1 6 7">Belongs to the peptidase S8 family.</text>
</comment>
<protein>
    <submittedName>
        <fullName evidence="12">Uncharacterized protein</fullName>
    </submittedName>
</protein>
<feature type="active site" description="Charge relay system" evidence="6">
    <location>
        <position position="345"/>
    </location>
</feature>
<evidence type="ECO:0000256" key="5">
    <source>
        <dbReference type="ARBA" id="ARBA00022825"/>
    </source>
</evidence>
<dbReference type="PROSITE" id="PS00136">
    <property type="entry name" value="SUBTILASE_ASP"/>
    <property type="match status" value="1"/>
</dbReference>
<evidence type="ECO:0000256" key="2">
    <source>
        <dbReference type="ARBA" id="ARBA00022670"/>
    </source>
</evidence>
<dbReference type="FunFam" id="3.40.50.200:FF:000007">
    <property type="entry name" value="Subtilisin-like serine protease"/>
    <property type="match status" value="1"/>
</dbReference>
<dbReference type="Pfam" id="PF00082">
    <property type="entry name" value="Peptidase_S8"/>
    <property type="match status" value="1"/>
</dbReference>
<organism evidence="11 12">
    <name type="scientific">Pyricularia grisea</name>
    <name type="common">Crabgrass-specific blast fungus</name>
    <name type="synonym">Magnaporthe grisea</name>
    <dbReference type="NCBI Taxonomy" id="148305"/>
    <lineage>
        <taxon>Eukaryota</taxon>
        <taxon>Fungi</taxon>
        <taxon>Dikarya</taxon>
        <taxon>Ascomycota</taxon>
        <taxon>Pezizomycotina</taxon>
        <taxon>Sordariomycetes</taxon>
        <taxon>Sordariomycetidae</taxon>
        <taxon>Magnaporthales</taxon>
        <taxon>Pyriculariaceae</taxon>
        <taxon>Pyricularia</taxon>
    </lineage>
</organism>
<feature type="active site" description="Charge relay system" evidence="6">
    <location>
        <position position="189"/>
    </location>
</feature>
<evidence type="ECO:0000256" key="6">
    <source>
        <dbReference type="PROSITE-ProRule" id="PRU01240"/>
    </source>
</evidence>
<evidence type="ECO:0000313" key="12">
    <source>
        <dbReference type="RefSeq" id="XP_030979530.1"/>
    </source>
</evidence>
<dbReference type="PROSITE" id="PS00138">
    <property type="entry name" value="SUBTILASE_SER"/>
    <property type="match status" value="1"/>
</dbReference>
<keyword evidence="2 6" id="KW-0645">Protease</keyword>
<evidence type="ECO:0000259" key="10">
    <source>
        <dbReference type="Pfam" id="PF05922"/>
    </source>
</evidence>
<name>A0A6P8AX98_PYRGI</name>
<feature type="domain" description="Inhibitor I9" evidence="10">
    <location>
        <begin position="37"/>
        <end position="115"/>
    </location>
</feature>
<dbReference type="GO" id="GO:0005576">
    <property type="term" value="C:extracellular region"/>
    <property type="evidence" value="ECO:0007669"/>
    <property type="project" value="UniProtKB-ARBA"/>
</dbReference>
<dbReference type="Gene3D" id="3.30.70.80">
    <property type="entry name" value="Peptidase S8 propeptide/proteinase inhibitor I9"/>
    <property type="match status" value="1"/>
</dbReference>
<evidence type="ECO:0000256" key="8">
    <source>
        <dbReference type="SAM" id="SignalP"/>
    </source>
</evidence>
<evidence type="ECO:0000259" key="9">
    <source>
        <dbReference type="Pfam" id="PF00082"/>
    </source>
</evidence>
<feature type="domain" description="Peptidase S8/S53" evidence="9">
    <location>
        <begin position="156"/>
        <end position="381"/>
    </location>
</feature>
<dbReference type="PANTHER" id="PTHR43806">
    <property type="entry name" value="PEPTIDASE S8"/>
    <property type="match status" value="1"/>
</dbReference>
<keyword evidence="4 6" id="KW-0378">Hydrolase</keyword>
<dbReference type="Pfam" id="PF05922">
    <property type="entry name" value="Inhibitor_I9"/>
    <property type="match status" value="1"/>
</dbReference>
<evidence type="ECO:0000313" key="11">
    <source>
        <dbReference type="Proteomes" id="UP000515153"/>
    </source>
</evidence>
<dbReference type="PRINTS" id="PR00723">
    <property type="entry name" value="SUBTILISIN"/>
</dbReference>
<dbReference type="InterPro" id="IPR023828">
    <property type="entry name" value="Peptidase_S8_Ser-AS"/>
</dbReference>
<dbReference type="GO" id="GO:0004252">
    <property type="term" value="F:serine-type endopeptidase activity"/>
    <property type="evidence" value="ECO:0007669"/>
    <property type="project" value="UniProtKB-UniRule"/>
</dbReference>
<dbReference type="InterPro" id="IPR050131">
    <property type="entry name" value="Peptidase_S8_subtilisin-like"/>
</dbReference>
<dbReference type="InterPro" id="IPR022398">
    <property type="entry name" value="Peptidase_S8_His-AS"/>
</dbReference>
<reference evidence="12" key="3">
    <citation type="submission" date="2025-08" db="UniProtKB">
        <authorList>
            <consortium name="RefSeq"/>
        </authorList>
    </citation>
    <scope>IDENTIFICATION</scope>
    <source>
        <strain evidence="12">NI907</strain>
    </source>
</reference>
<sequence length="402" mass="42035">MINFAVIATALVGTLLLPGAALGAPVEPPVDHNITDRYIITLKPGVTIEARDAHLERVASLHKRSLGRRDLPGTESTVEIEEFHAYYGKFDGATVEEIKKDPDVAAVEPDQIWTTSAEVAQNGSTWGLAAISHHGPGFDSYIYDDAVTGANMYAYVIDSGINIDHVDFGGRAVRGYNAWGGVHTDTSGHGTHVAGTIGSKTYGVFKDVNLIDVKVLSGSSTTTAVVLEAYTWSVNDMMAKNRTAKSVINMSLSARSSDAYSAAIAAAYKAGVISVVASGNDNQLSSTHSPGSAPEAITVGSIASDWTEASYSNYGPSVDVLAPGTNILSTYIGSNTTTFTMTGTSCATPHVAGLALYLMARDSLSDPASVADRIKQLATQNVATALKDGTPNLVAFNGNSLA</sequence>
<dbReference type="SUPFAM" id="SSF54897">
    <property type="entry name" value="Protease propeptides/inhibitors"/>
    <property type="match status" value="1"/>
</dbReference>
<feature type="active site" description="Charge relay system" evidence="6">
    <location>
        <position position="158"/>
    </location>
</feature>
<dbReference type="GO" id="GO:0006508">
    <property type="term" value="P:proteolysis"/>
    <property type="evidence" value="ECO:0007669"/>
    <property type="project" value="UniProtKB-KW"/>
</dbReference>
<dbReference type="GeneID" id="41965391"/>
<keyword evidence="11" id="KW-1185">Reference proteome</keyword>
<reference evidence="11 12" key="1">
    <citation type="journal article" date="2019" name="Mol. Biol. Evol.">
        <title>Blast fungal genomes show frequent chromosomal changes, gene gains and losses, and effector gene turnover.</title>
        <authorList>
            <person name="Gomez Luciano L.B."/>
            <person name="Jason Tsai I."/>
            <person name="Chuma I."/>
            <person name="Tosa Y."/>
            <person name="Chen Y.H."/>
            <person name="Li J.Y."/>
            <person name="Li M.Y."/>
            <person name="Jade Lu M.Y."/>
            <person name="Nakayashiki H."/>
            <person name="Li W.H."/>
        </authorList>
    </citation>
    <scope>NUCLEOTIDE SEQUENCE [LARGE SCALE GENOMIC DNA]</scope>
    <source>
        <strain evidence="11 12">NI907</strain>
    </source>
</reference>
<dbReference type="InterPro" id="IPR015500">
    <property type="entry name" value="Peptidase_S8_subtilisin-rel"/>
</dbReference>
<evidence type="ECO:0000256" key="1">
    <source>
        <dbReference type="ARBA" id="ARBA00011073"/>
    </source>
</evidence>
<proteinExistence type="inferred from homology"/>
<accession>A0A6P8AX98</accession>
<dbReference type="InterPro" id="IPR023827">
    <property type="entry name" value="Peptidase_S8_Asp-AS"/>
</dbReference>
<dbReference type="AlphaFoldDB" id="A0A6P8AX98"/>
<dbReference type="Proteomes" id="UP000515153">
    <property type="component" value="Chromosome VII"/>
</dbReference>
<reference evidence="12" key="2">
    <citation type="submission" date="2019-10" db="EMBL/GenBank/DDBJ databases">
        <authorList>
            <consortium name="NCBI Genome Project"/>
        </authorList>
    </citation>
    <scope>NUCLEOTIDE SEQUENCE</scope>
    <source>
        <strain evidence="12">NI907</strain>
    </source>
</reference>
<dbReference type="PROSITE" id="PS00137">
    <property type="entry name" value="SUBTILASE_HIS"/>
    <property type="match status" value="1"/>
</dbReference>
<keyword evidence="3 8" id="KW-0732">Signal</keyword>
<dbReference type="PANTHER" id="PTHR43806:SF58">
    <property type="entry name" value="ALKALINE PROTEASE 1-RELATED"/>
    <property type="match status" value="1"/>
</dbReference>
<evidence type="ECO:0000256" key="7">
    <source>
        <dbReference type="RuleBase" id="RU003355"/>
    </source>
</evidence>
<feature type="chain" id="PRO_5027806609" evidence="8">
    <location>
        <begin position="24"/>
        <end position="402"/>
    </location>
</feature>
<evidence type="ECO:0000256" key="3">
    <source>
        <dbReference type="ARBA" id="ARBA00022729"/>
    </source>
</evidence>
<dbReference type="RefSeq" id="XP_030979530.1">
    <property type="nucleotide sequence ID" value="XM_031130483.1"/>
</dbReference>
<dbReference type="InterPro" id="IPR036852">
    <property type="entry name" value="Peptidase_S8/S53_dom_sf"/>
</dbReference>
<dbReference type="InterPro" id="IPR034193">
    <property type="entry name" value="PCSK9_ProteinaseK-like"/>
</dbReference>
<keyword evidence="5 6" id="KW-0720">Serine protease</keyword>
<dbReference type="CDD" id="cd04077">
    <property type="entry name" value="Peptidases_S8_PCSK9_ProteinaseK_like"/>
    <property type="match status" value="1"/>
</dbReference>
<dbReference type="InterPro" id="IPR037045">
    <property type="entry name" value="S8pro/Inhibitor_I9_sf"/>
</dbReference>
<gene>
    <name evidence="12" type="ORF">PgNI_10512</name>
</gene>
<dbReference type="Gene3D" id="3.40.50.200">
    <property type="entry name" value="Peptidase S8/S53 domain"/>
    <property type="match status" value="1"/>
</dbReference>
<dbReference type="KEGG" id="pgri:PgNI_10512"/>
<feature type="signal peptide" evidence="8">
    <location>
        <begin position="1"/>
        <end position="23"/>
    </location>
</feature>
<dbReference type="InterPro" id="IPR000209">
    <property type="entry name" value="Peptidase_S8/S53_dom"/>
</dbReference>
<dbReference type="SUPFAM" id="SSF52743">
    <property type="entry name" value="Subtilisin-like"/>
    <property type="match status" value="1"/>
</dbReference>